<evidence type="ECO:0000313" key="2">
    <source>
        <dbReference type="EMBL" id="TSD13658.1"/>
    </source>
</evidence>
<evidence type="ECO:0000259" key="1">
    <source>
        <dbReference type="PROSITE" id="PS50213"/>
    </source>
</evidence>
<dbReference type="SMART" id="SM00554">
    <property type="entry name" value="FAS1"/>
    <property type="match status" value="1"/>
</dbReference>
<dbReference type="Pfam" id="PF02469">
    <property type="entry name" value="Fasciclin"/>
    <property type="match status" value="1"/>
</dbReference>
<dbReference type="GO" id="GO:0005615">
    <property type="term" value="C:extracellular space"/>
    <property type="evidence" value="ECO:0007669"/>
    <property type="project" value="TreeGrafter"/>
</dbReference>
<dbReference type="InterPro" id="IPR036378">
    <property type="entry name" value="FAS1_dom_sf"/>
</dbReference>
<feature type="domain" description="FAS1" evidence="1">
    <location>
        <begin position="43"/>
        <end position="176"/>
    </location>
</feature>
<reference evidence="2 3" key="1">
    <citation type="submission" date="2018-06" db="EMBL/GenBank/DDBJ databases">
        <title>Natronomonas sp. F16-60 a new haloarchaeon isolated from a solar saltern of Isla Cristina, Huelva, Spain.</title>
        <authorList>
            <person name="Duran-Viseras A."/>
            <person name="Sanchez-Porro C."/>
            <person name="Ventosa A."/>
        </authorList>
    </citation>
    <scope>NUCLEOTIDE SEQUENCE [LARGE SCALE GENOMIC DNA]</scope>
    <source>
        <strain evidence="2 3">F16-60</strain>
    </source>
</reference>
<proteinExistence type="predicted"/>
<dbReference type="Gene3D" id="2.30.180.10">
    <property type="entry name" value="FAS1 domain"/>
    <property type="match status" value="1"/>
</dbReference>
<dbReference type="OrthoDB" id="105895at2157"/>
<gene>
    <name evidence="2" type="ORF">DP107_10815</name>
</gene>
<organism evidence="2 3">
    <name type="scientific">Haloglomus irregulare</name>
    <dbReference type="NCBI Taxonomy" id="2234134"/>
    <lineage>
        <taxon>Archaea</taxon>
        <taxon>Methanobacteriati</taxon>
        <taxon>Methanobacteriota</taxon>
        <taxon>Stenosarchaea group</taxon>
        <taxon>Halobacteria</taxon>
        <taxon>Halobacteriales</taxon>
        <taxon>Natronomonadaceae</taxon>
        <taxon>Haloglomus</taxon>
    </lineage>
</organism>
<dbReference type="InterPro" id="IPR050904">
    <property type="entry name" value="Adhesion/Biosynth-related"/>
</dbReference>
<comment type="caution">
    <text evidence="2">The sequence shown here is derived from an EMBL/GenBank/DDBJ whole genome shotgun (WGS) entry which is preliminary data.</text>
</comment>
<dbReference type="PROSITE" id="PS51318">
    <property type="entry name" value="TAT"/>
    <property type="match status" value="1"/>
</dbReference>
<accession>A0A554N8D2</accession>
<dbReference type="Proteomes" id="UP000319894">
    <property type="component" value="Unassembled WGS sequence"/>
</dbReference>
<dbReference type="InParanoid" id="A0A554N8D2"/>
<dbReference type="EMBL" id="QMDX01000006">
    <property type="protein sequence ID" value="TSD13658.1"/>
    <property type="molecule type" value="Genomic_DNA"/>
</dbReference>
<dbReference type="InterPro" id="IPR006311">
    <property type="entry name" value="TAT_signal"/>
</dbReference>
<dbReference type="AlphaFoldDB" id="A0A554N8D2"/>
<keyword evidence="3" id="KW-1185">Reference proteome</keyword>
<protein>
    <submittedName>
        <fullName evidence="2">Fasciclin domain-containing protein</fullName>
    </submittedName>
</protein>
<dbReference type="RefSeq" id="WP_144262180.1">
    <property type="nucleotide sequence ID" value="NZ_QMDX01000006.1"/>
</dbReference>
<name>A0A554N8D2_9EURY</name>
<dbReference type="PANTHER" id="PTHR10900">
    <property type="entry name" value="PERIOSTIN-RELATED"/>
    <property type="match status" value="1"/>
</dbReference>
<dbReference type="PROSITE" id="PS50213">
    <property type="entry name" value="FAS1"/>
    <property type="match status" value="1"/>
</dbReference>
<evidence type="ECO:0000313" key="3">
    <source>
        <dbReference type="Proteomes" id="UP000319894"/>
    </source>
</evidence>
<dbReference type="SUPFAM" id="SSF82153">
    <property type="entry name" value="FAS1 domain"/>
    <property type="match status" value="1"/>
</dbReference>
<dbReference type="PANTHER" id="PTHR10900:SF77">
    <property type="entry name" value="FI19380P1"/>
    <property type="match status" value="1"/>
</dbReference>
<dbReference type="FunFam" id="2.30.180.10:FF:000032">
    <property type="entry name" value="Fasciclin domain-containing protein, putative"/>
    <property type="match status" value="1"/>
</dbReference>
<sequence>MSDRLTNRRTVLKSIGAGTAVLAGGVGVASAAPGGEGGPPSEGDTIVDVAFEAEGFDVLVAAVQEAGLVDTLSGNRQLTVFAPTDDAFGELGVTADNVGDVDFEAVVGASLTEILSYHVAPGRRDAESVTTSDEIPTLNGELIDVDGTDLNGDQADIVATNIEASNGIIHAIDGVLLP</sequence>
<dbReference type="InterPro" id="IPR000782">
    <property type="entry name" value="FAS1_domain"/>
</dbReference>